<evidence type="ECO:0000256" key="20">
    <source>
        <dbReference type="ARBA" id="ARBA00049518"/>
    </source>
</evidence>
<evidence type="ECO:0000256" key="14">
    <source>
        <dbReference type="ARBA" id="ARBA00022827"/>
    </source>
</evidence>
<dbReference type="SUPFAM" id="SSF55124">
    <property type="entry name" value="Nitrite/Sulfite reductase N-terminal domain-like"/>
    <property type="match status" value="1"/>
</dbReference>
<reference evidence="28" key="1">
    <citation type="journal article" date="2019" name="Int. J. Syst. Evol. Microbiol.">
        <title>The Global Catalogue of Microorganisms (GCM) 10K type strain sequencing project: providing services to taxonomists for standard genome sequencing and annotation.</title>
        <authorList>
            <consortium name="The Broad Institute Genomics Platform"/>
            <consortium name="The Broad Institute Genome Sequencing Center for Infectious Disease"/>
            <person name="Wu L."/>
            <person name="Ma J."/>
        </authorList>
    </citation>
    <scope>NUCLEOTIDE SEQUENCE [LARGE SCALE GENOMIC DNA]</scope>
    <source>
        <strain evidence="28">JCM 16548</strain>
    </source>
</reference>
<dbReference type="PROSITE" id="PS00365">
    <property type="entry name" value="NIR_SIR"/>
    <property type="match status" value="1"/>
</dbReference>
<dbReference type="InterPro" id="IPR007419">
    <property type="entry name" value="BFD-like_2Fe2S-bd_dom"/>
</dbReference>
<evidence type="ECO:0000256" key="21">
    <source>
        <dbReference type="PIRNR" id="PIRNR037149"/>
    </source>
</evidence>
<dbReference type="InterPro" id="IPR005117">
    <property type="entry name" value="NiRdtase/SiRdtase_haem-b_fer"/>
</dbReference>
<dbReference type="InterPro" id="IPR045854">
    <property type="entry name" value="NO2/SO3_Rdtase_4Fe4S_sf"/>
</dbReference>
<dbReference type="InterPro" id="IPR036136">
    <property type="entry name" value="Nit/Sulf_reduc_fer-like_dom_sf"/>
</dbReference>
<dbReference type="PANTHER" id="PTHR43809:SF1">
    <property type="entry name" value="NITRITE REDUCTASE (NADH) LARGE SUBUNIT"/>
    <property type="match status" value="1"/>
</dbReference>
<keyword evidence="18 21" id="KW-0534">Nitrate assimilation</keyword>
<dbReference type="Pfam" id="PF04324">
    <property type="entry name" value="Fer2_BFD"/>
    <property type="match status" value="1"/>
</dbReference>
<keyword evidence="28" id="KW-1185">Reference proteome</keyword>
<dbReference type="PRINTS" id="PR00411">
    <property type="entry name" value="PNDRDTASEI"/>
</dbReference>
<organism evidence="27 28">
    <name type="scientific">Microlunatus aurantiacus</name>
    <dbReference type="NCBI Taxonomy" id="446786"/>
    <lineage>
        <taxon>Bacteria</taxon>
        <taxon>Bacillati</taxon>
        <taxon>Actinomycetota</taxon>
        <taxon>Actinomycetes</taxon>
        <taxon>Propionibacteriales</taxon>
        <taxon>Propionibacteriaceae</taxon>
        <taxon>Microlunatus</taxon>
    </lineage>
</organism>
<dbReference type="Gene3D" id="3.50.50.60">
    <property type="entry name" value="FAD/NAD(P)-binding domain"/>
    <property type="match status" value="2"/>
</dbReference>
<evidence type="ECO:0000256" key="11">
    <source>
        <dbReference type="ARBA" id="ARBA00022714"/>
    </source>
</evidence>
<keyword evidence="10 21" id="KW-0285">Flavoprotein</keyword>
<evidence type="ECO:0000256" key="2">
    <source>
        <dbReference type="ARBA" id="ARBA00001966"/>
    </source>
</evidence>
<dbReference type="InterPro" id="IPR023753">
    <property type="entry name" value="FAD/NAD-binding_dom"/>
</dbReference>
<dbReference type="InterPro" id="IPR041854">
    <property type="entry name" value="BFD-like_2Fe2S-bd_dom_sf"/>
</dbReference>
<dbReference type="InterPro" id="IPR012744">
    <property type="entry name" value="Nitri_red_NirB"/>
</dbReference>
<dbReference type="InterPro" id="IPR041575">
    <property type="entry name" value="Rubredoxin_C"/>
</dbReference>
<dbReference type="Pfam" id="PF07992">
    <property type="entry name" value="Pyr_redox_2"/>
    <property type="match status" value="1"/>
</dbReference>
<dbReference type="EMBL" id="BAAAYX010000020">
    <property type="protein sequence ID" value="GAA3715605.1"/>
    <property type="molecule type" value="Genomic_DNA"/>
</dbReference>
<keyword evidence="17" id="KW-0411">Iron-sulfur</keyword>
<evidence type="ECO:0000256" key="4">
    <source>
        <dbReference type="ARBA" id="ARBA00003247"/>
    </source>
</evidence>
<comment type="cofactor">
    <cofactor evidence="2">
        <name>[4Fe-4S] cluster</name>
        <dbReference type="ChEBI" id="CHEBI:49883"/>
    </cofactor>
</comment>
<feature type="domain" description="Nitrite/sulphite reductase 4Fe-4S" evidence="22">
    <location>
        <begin position="650"/>
        <end position="786"/>
    </location>
</feature>
<dbReference type="Gene3D" id="3.90.480.20">
    <property type="match status" value="1"/>
</dbReference>
<comment type="cofactor">
    <cofactor evidence="19">
        <name>[2Fe-2S] cluster</name>
        <dbReference type="ChEBI" id="CHEBI:190135"/>
    </cofactor>
</comment>
<dbReference type="InterPro" id="IPR006066">
    <property type="entry name" value="NO2/SO3_Rdtase_FeS/sirohaem_BS"/>
</dbReference>
<evidence type="ECO:0000256" key="15">
    <source>
        <dbReference type="ARBA" id="ARBA00023002"/>
    </source>
</evidence>
<comment type="similarity">
    <text evidence="6">Belongs to the nitrite and sulfite reductase 4Fe-4S domain family.</text>
</comment>
<evidence type="ECO:0000259" key="26">
    <source>
        <dbReference type="Pfam" id="PF18267"/>
    </source>
</evidence>
<evidence type="ECO:0000259" key="25">
    <source>
        <dbReference type="Pfam" id="PF07992"/>
    </source>
</evidence>
<keyword evidence="12" id="KW-0479">Metal-binding</keyword>
<evidence type="ECO:0000256" key="19">
    <source>
        <dbReference type="ARBA" id="ARBA00034078"/>
    </source>
</evidence>
<evidence type="ECO:0000256" key="1">
    <source>
        <dbReference type="ARBA" id="ARBA00001929"/>
    </source>
</evidence>
<keyword evidence="8" id="KW-0004">4Fe-4S</keyword>
<dbReference type="EC" id="1.8.7.1" evidence="7"/>
<evidence type="ECO:0000256" key="5">
    <source>
        <dbReference type="ARBA" id="ARBA00005096"/>
    </source>
</evidence>
<comment type="catalytic activity">
    <reaction evidence="20">
        <text>hydrogen sulfide + 6 oxidized [2Fe-2S]-[ferredoxin] + 3 H2O = sulfite + 6 reduced [2Fe-2S]-[ferredoxin] + 7 H(+)</text>
        <dbReference type="Rhea" id="RHEA:23132"/>
        <dbReference type="Rhea" id="RHEA-COMP:10000"/>
        <dbReference type="Rhea" id="RHEA-COMP:10001"/>
        <dbReference type="ChEBI" id="CHEBI:15377"/>
        <dbReference type="ChEBI" id="CHEBI:15378"/>
        <dbReference type="ChEBI" id="CHEBI:17359"/>
        <dbReference type="ChEBI" id="CHEBI:29919"/>
        <dbReference type="ChEBI" id="CHEBI:33737"/>
        <dbReference type="ChEBI" id="CHEBI:33738"/>
        <dbReference type="EC" id="1.8.7.1"/>
    </reaction>
</comment>
<evidence type="ECO:0000259" key="24">
    <source>
        <dbReference type="Pfam" id="PF04324"/>
    </source>
</evidence>
<feature type="domain" description="Nitrite/Sulfite reductase ferredoxin-like" evidence="23">
    <location>
        <begin position="580"/>
        <end position="642"/>
    </location>
</feature>
<evidence type="ECO:0000256" key="12">
    <source>
        <dbReference type="ARBA" id="ARBA00022723"/>
    </source>
</evidence>
<feature type="domain" description="FAD/NAD(P)-binding" evidence="25">
    <location>
        <begin position="20"/>
        <end position="307"/>
    </location>
</feature>
<dbReference type="Proteomes" id="UP001500051">
    <property type="component" value="Unassembled WGS sequence"/>
</dbReference>
<dbReference type="NCBIfam" id="TIGR02374">
    <property type="entry name" value="nitri_red_nirB"/>
    <property type="match status" value="1"/>
</dbReference>
<dbReference type="SUPFAM" id="SSF51905">
    <property type="entry name" value="FAD/NAD(P)-binding domain"/>
    <property type="match status" value="2"/>
</dbReference>
<dbReference type="InterPro" id="IPR017121">
    <property type="entry name" value="Nitrite_Rdtase_lsu"/>
</dbReference>
<evidence type="ECO:0000259" key="23">
    <source>
        <dbReference type="Pfam" id="PF03460"/>
    </source>
</evidence>
<dbReference type="Gene3D" id="1.10.10.1100">
    <property type="entry name" value="BFD-like [2Fe-2S]-binding domain"/>
    <property type="match status" value="1"/>
</dbReference>
<keyword evidence="15" id="KW-0560">Oxidoreductase</keyword>
<evidence type="ECO:0000256" key="3">
    <source>
        <dbReference type="ARBA" id="ARBA00001974"/>
    </source>
</evidence>
<evidence type="ECO:0000256" key="6">
    <source>
        <dbReference type="ARBA" id="ARBA00010429"/>
    </source>
</evidence>
<dbReference type="Pfam" id="PF18267">
    <property type="entry name" value="Rubredoxin_C"/>
    <property type="match status" value="1"/>
</dbReference>
<sequence length="848" mass="91653">MTAVLPGSAGTLDPWSEKSRLVVIGNGMAGARTIEEILSRGGADLFSITMFGDEPYGNYNRIMLSHVLSGEDSEADIFLNTMEWYVENDITLHAGVRIQRIDRFAKVVFGDDGSVTPYDQLIIATGSRAFMPPMDGMYSAEGALLPGIFAFRTLDDTRAMVEYAQHTDHHRAVVIGGGLLGLEAARGLQTHGIGVDVVHSGKHLMNAQLGRAGGEILRRSMAELGIGVFTGNRTTEVWGPDRVRGVKLRDLTEIECDMIVYAAGIRPNTDVATTSGFTVERAIVVDDQMRTVEDPDVYAVGECVQHRGEVYGLVAPLWEQAVVLADLITGANPQAQYLGSRTATKLKVAGVEVASMGVSEPERETDEHIVFSEPSKGVYKSVVVRDGKVIGATLLGDSKKVAFLQQAFDRGLPLPEARAELLFDLGGPSEEVGVAEMADDAQVCNCNGVCKSTIVDTVKAGCKTVTGVMDATRAGKGCGSCKGLVAQLVEFAAGGAVEEDPSVHYYVPGIPMDKPKLMTEIRDRGLRSVAEVFAALAPDGDEDAKSKMGLASLLKMLWGSDAPDDREGRFINDRVHANIQKDGTFSVVPQMRGGVTTPDQLRRIADVAEKYQVPMVKLTGGQRIDLLGIKKEDLPKVWADLDMPSGYAYGKSMRTVKTCVGQEFCRFGTGDSTKLGIELETRLQGMESPAKMKLAVSGCPRNCAESLVKDVGIVAIEGGRWEIYVGGAAGAHIRKGDLLCTVDDAETAKLLTGRFLQYYRENAKWLERTYAFVPRIGLDVIKAIVVDDSEGIAERLDAEVQKHADTYRDPWLDGKEPASPGQFRTSLPLEVLPHVPKDRAVTLLGGPW</sequence>
<evidence type="ECO:0000256" key="8">
    <source>
        <dbReference type="ARBA" id="ARBA00022485"/>
    </source>
</evidence>
<dbReference type="RefSeq" id="WP_344814121.1">
    <property type="nucleotide sequence ID" value="NZ_BAAAYX010000020.1"/>
</dbReference>
<dbReference type="PRINTS" id="PR00397">
    <property type="entry name" value="SIROHAEM"/>
</dbReference>
<dbReference type="InterPro" id="IPR052034">
    <property type="entry name" value="NasD-like"/>
</dbReference>
<comment type="pathway">
    <text evidence="5">Nitrogen metabolism; nitrate reduction (assimilation).</text>
</comment>
<evidence type="ECO:0000313" key="28">
    <source>
        <dbReference type="Proteomes" id="UP001500051"/>
    </source>
</evidence>
<evidence type="ECO:0000256" key="9">
    <source>
        <dbReference type="ARBA" id="ARBA00022617"/>
    </source>
</evidence>
<dbReference type="PIRSF" id="PIRSF037149">
    <property type="entry name" value="NirB"/>
    <property type="match status" value="1"/>
</dbReference>
<dbReference type="Pfam" id="PF01077">
    <property type="entry name" value="NIR_SIR"/>
    <property type="match status" value="1"/>
</dbReference>
<proteinExistence type="inferred from homology"/>
<accession>A0ABP7E9W3</accession>
<keyword evidence="14 21" id="KW-0274">FAD</keyword>
<evidence type="ECO:0000256" key="10">
    <source>
        <dbReference type="ARBA" id="ARBA00022630"/>
    </source>
</evidence>
<keyword evidence="11" id="KW-0001">2Fe-2S</keyword>
<evidence type="ECO:0000256" key="13">
    <source>
        <dbReference type="ARBA" id="ARBA00022784"/>
    </source>
</evidence>
<protein>
    <recommendedName>
        <fullName evidence="7">assimilatory sulfite reductase (ferredoxin)</fullName>
        <ecNumber evidence="7">1.8.7.1</ecNumber>
    </recommendedName>
</protein>
<dbReference type="Gene3D" id="3.30.390.30">
    <property type="match status" value="1"/>
</dbReference>
<dbReference type="PRINTS" id="PR00368">
    <property type="entry name" value="FADPNR"/>
</dbReference>
<feature type="domain" description="NADH-rubredoxin oxidoreductase C-terminal" evidence="26">
    <location>
        <begin position="343"/>
        <end position="410"/>
    </location>
</feature>
<dbReference type="SUPFAM" id="SSF56014">
    <property type="entry name" value="Nitrite and sulphite reductase 4Fe-4S domain-like"/>
    <property type="match status" value="1"/>
</dbReference>
<evidence type="ECO:0000259" key="22">
    <source>
        <dbReference type="Pfam" id="PF01077"/>
    </source>
</evidence>
<dbReference type="InterPro" id="IPR036188">
    <property type="entry name" value="FAD/NAD-bd_sf"/>
</dbReference>
<dbReference type="PANTHER" id="PTHR43809">
    <property type="entry name" value="NITRITE REDUCTASE (NADH) LARGE SUBUNIT"/>
    <property type="match status" value="1"/>
</dbReference>
<evidence type="ECO:0000256" key="16">
    <source>
        <dbReference type="ARBA" id="ARBA00023004"/>
    </source>
</evidence>
<gene>
    <name evidence="27" type="primary">nirB</name>
    <name evidence="27" type="ORF">GCM10022204_38920</name>
</gene>
<evidence type="ECO:0000256" key="7">
    <source>
        <dbReference type="ARBA" id="ARBA00012353"/>
    </source>
</evidence>
<dbReference type="Pfam" id="PF03460">
    <property type="entry name" value="NIR_SIR_ferr"/>
    <property type="match status" value="1"/>
</dbReference>
<evidence type="ECO:0000256" key="18">
    <source>
        <dbReference type="ARBA" id="ARBA00023063"/>
    </source>
</evidence>
<comment type="caution">
    <text evidence="27">The sequence shown here is derived from an EMBL/GenBank/DDBJ whole genome shotgun (WGS) entry which is preliminary data.</text>
</comment>
<evidence type="ECO:0000256" key="17">
    <source>
        <dbReference type="ARBA" id="ARBA00023014"/>
    </source>
</evidence>
<keyword evidence="9" id="KW-0349">Heme</keyword>
<comment type="function">
    <text evidence="4">Catalyzes the reduction of sulfite to sulfide, a step in the biosynthesis of sulfur-containing amino acids and cofactors.</text>
</comment>
<comment type="cofactor">
    <cofactor evidence="3 21">
        <name>FAD</name>
        <dbReference type="ChEBI" id="CHEBI:57692"/>
    </cofactor>
</comment>
<keyword evidence="13" id="KW-0883">Thioether bond</keyword>
<comment type="cofactor">
    <cofactor evidence="1">
        <name>siroheme</name>
        <dbReference type="ChEBI" id="CHEBI:60052"/>
    </cofactor>
</comment>
<keyword evidence="16" id="KW-0408">Iron</keyword>
<dbReference type="InterPro" id="IPR016156">
    <property type="entry name" value="FAD/NAD-linked_Rdtase_dimer_sf"/>
</dbReference>
<feature type="domain" description="BFD-like [2Fe-2S]-binding" evidence="24">
    <location>
        <begin position="443"/>
        <end position="489"/>
    </location>
</feature>
<name>A0ABP7E9W3_9ACTN</name>
<dbReference type="InterPro" id="IPR006067">
    <property type="entry name" value="NO2/SO3_Rdtase_4Fe4S_dom"/>
</dbReference>
<dbReference type="Gene3D" id="3.30.413.10">
    <property type="entry name" value="Sulfite Reductase Hemoprotein, domain 1"/>
    <property type="match status" value="1"/>
</dbReference>
<evidence type="ECO:0000313" key="27">
    <source>
        <dbReference type="EMBL" id="GAA3715605.1"/>
    </source>
</evidence>